<dbReference type="PROSITE" id="PS51756">
    <property type="entry name" value="LXG"/>
    <property type="match status" value="1"/>
</dbReference>
<dbReference type="InterPro" id="IPR006829">
    <property type="entry name" value="LXG_dom"/>
</dbReference>
<name>A0A0C2VGK1_9BACL</name>
<sequence length="567" mass="62973">MLKGSEAMSQTMRYDAAALRETMEERVGQYEAFREQLVVLKEKMIAVTNLGEAFEGNAADAIKSFFNAQSTITEMWIGFVDQQIVFMSDIGAMAEDRQLGGSSFVDVPFLEEELETAHVRTAEMIQKQHKDLVGILAGVRDLVTIEEYSTAGMEVSLEDAKIKRSDTIEKVEEYDHTLVTEYDLSLESQELVHGLLDSLVKSTTQNGTITPVAFNVHAFEKSKAYTSIEGTREKSLEYIDRKLEEQRVREAHRSSAEQDVGAAGMTADPAAANTFTQSFLSWRNGPLLNMMSTSHLDQLFNSAYQPITSSTPKNDVEKQLEQLQAEKGIQPEPITEEETEALRKYLQDQSAQSSASSTLGNSADWEYPDPTLADMRKVLGNPNSDVGVEEGGHYFVSGMRFMFEDVAILLNPESTSKDIAMASLFTLFKPMKAADKGLDLAGGGKKVEDVEGKSDGKVPSDFSSRDKLEGHFDKHGKEFNGLYKNVDEYLEGANKVIKNGIKVEYEYKGELRIGYVKFMGNNKNGKAKFEFVGTNNTGSLTTYHTQSGKKIWKTINGENVPVINPVE</sequence>
<dbReference type="InterPro" id="IPR051768">
    <property type="entry name" value="Bact_secretion_toxin"/>
</dbReference>
<evidence type="ECO:0000256" key="1">
    <source>
        <dbReference type="ARBA" id="ARBA00034117"/>
    </source>
</evidence>
<dbReference type="Pfam" id="PF04740">
    <property type="entry name" value="LXG"/>
    <property type="match status" value="1"/>
</dbReference>
<feature type="region of interest" description="Disordered" evidence="2">
    <location>
        <begin position="345"/>
        <end position="364"/>
    </location>
</feature>
<gene>
    <name evidence="4" type="ORF">KR50_35260</name>
</gene>
<dbReference type="PANTHER" id="PTHR34976">
    <property type="entry name" value="RIBONUCLEASE YQCG-RELATED"/>
    <property type="match status" value="1"/>
</dbReference>
<dbReference type="OrthoDB" id="7182479at2"/>
<comment type="caution">
    <text evidence="4">The sequence shown here is derived from an EMBL/GenBank/DDBJ whole genome shotgun (WGS) entry which is preliminary data.</text>
</comment>
<accession>A0A0C2VGK1</accession>
<proteinExistence type="inferred from homology"/>
<keyword evidence="5" id="KW-1185">Reference proteome</keyword>
<comment type="similarity">
    <text evidence="1">In the N-terminal section; belongs to the LXG family.</text>
</comment>
<reference evidence="4 5" key="1">
    <citation type="submission" date="2015-01" db="EMBL/GenBank/DDBJ databases">
        <title>Jeotgalibacillus campisalis genome sequencing.</title>
        <authorList>
            <person name="Goh K.M."/>
            <person name="Chan K.-G."/>
            <person name="Yaakop A.S."/>
            <person name="Ee R."/>
            <person name="Gan H.M."/>
            <person name="Chan C.S."/>
        </authorList>
    </citation>
    <scope>NUCLEOTIDE SEQUENCE [LARGE SCALE GENOMIC DNA]</scope>
    <source>
        <strain evidence="4 5">SF-57</strain>
    </source>
</reference>
<evidence type="ECO:0000256" key="2">
    <source>
        <dbReference type="SAM" id="MobiDB-lite"/>
    </source>
</evidence>
<evidence type="ECO:0000313" key="4">
    <source>
        <dbReference type="EMBL" id="KIL43123.1"/>
    </source>
</evidence>
<protein>
    <recommendedName>
        <fullName evidence="3">LXG domain-containing protein</fullName>
    </recommendedName>
</protein>
<feature type="domain" description="LXG" evidence="3">
    <location>
        <begin position="10"/>
        <end position="245"/>
    </location>
</feature>
<organism evidence="4 5">
    <name type="scientific">Jeotgalibacillus campisalis</name>
    <dbReference type="NCBI Taxonomy" id="220754"/>
    <lineage>
        <taxon>Bacteria</taxon>
        <taxon>Bacillati</taxon>
        <taxon>Bacillota</taxon>
        <taxon>Bacilli</taxon>
        <taxon>Bacillales</taxon>
        <taxon>Caryophanaceae</taxon>
        <taxon>Jeotgalibacillus</taxon>
    </lineage>
</organism>
<dbReference type="AlphaFoldDB" id="A0A0C2VGK1"/>
<dbReference type="Proteomes" id="UP000031972">
    <property type="component" value="Unassembled WGS sequence"/>
</dbReference>
<dbReference type="PANTHER" id="PTHR34976:SF2">
    <property type="entry name" value="TYPE VII SECRETION SYSTEM PROTEIN ESSD"/>
    <property type="match status" value="1"/>
</dbReference>
<evidence type="ECO:0000259" key="3">
    <source>
        <dbReference type="PROSITE" id="PS51756"/>
    </source>
</evidence>
<dbReference type="EMBL" id="JXRR01000022">
    <property type="protein sequence ID" value="KIL43123.1"/>
    <property type="molecule type" value="Genomic_DNA"/>
</dbReference>
<evidence type="ECO:0000313" key="5">
    <source>
        <dbReference type="Proteomes" id="UP000031972"/>
    </source>
</evidence>
<dbReference type="PATRIC" id="fig|220754.4.peg.3539"/>